<organism evidence="2 3">
    <name type="scientific">Algibacter lectus</name>
    <dbReference type="NCBI Taxonomy" id="221126"/>
    <lineage>
        <taxon>Bacteria</taxon>
        <taxon>Pseudomonadati</taxon>
        <taxon>Bacteroidota</taxon>
        <taxon>Flavobacteriia</taxon>
        <taxon>Flavobacteriales</taxon>
        <taxon>Flavobacteriaceae</taxon>
        <taxon>Algibacter</taxon>
    </lineage>
</organism>
<proteinExistence type="predicted"/>
<name>A0A090VJF4_9FLAO</name>
<evidence type="ECO:0000259" key="1">
    <source>
        <dbReference type="Pfam" id="PF19573"/>
    </source>
</evidence>
<sequence>MQQSILIYYICKLLNIYEIFNHIGIKLLSTQINHAQINEIGVSVGGSNLIGDVGETNFIAPNSPAIGLLYKWNRSTRHSYRISLIYADLKAEDSDSKDPRRIQRDYSLDSNLLEIAVGMELTFVDFNLHSGETIGTPYLYSGITATQFSNNHFENGLQIPEGGKDWTVGIPMAIGYKTNILGNFILGFEVGSRYTFTDNIDGNFPESSENQQYQFGNINNNDWYTFTGITLTYTFGIKPCYCYD</sequence>
<evidence type="ECO:0000313" key="3">
    <source>
        <dbReference type="Proteomes" id="UP000029644"/>
    </source>
</evidence>
<dbReference type="InterPro" id="IPR011250">
    <property type="entry name" value="OMP/PagP_B-barrel"/>
</dbReference>
<dbReference type="SUPFAM" id="SSF56925">
    <property type="entry name" value="OMPA-like"/>
    <property type="match status" value="1"/>
</dbReference>
<gene>
    <name evidence="2" type="ORF">JCM19300_1800</name>
</gene>
<dbReference type="RefSeq" id="WP_238568423.1">
    <property type="nucleotide sequence ID" value="NZ_BBNQ01000011.1"/>
</dbReference>
<accession>A0A090VJF4</accession>
<evidence type="ECO:0000313" key="2">
    <source>
        <dbReference type="EMBL" id="GAL63454.1"/>
    </source>
</evidence>
<dbReference type="Pfam" id="PF19573">
    <property type="entry name" value="DUF6089"/>
    <property type="match status" value="1"/>
</dbReference>
<dbReference type="AlphaFoldDB" id="A0A090VJF4"/>
<comment type="caution">
    <text evidence="2">The sequence shown here is derived from an EMBL/GenBank/DDBJ whole genome shotgun (WGS) entry which is preliminary data.</text>
</comment>
<reference evidence="2 3" key="1">
    <citation type="journal article" date="2014" name="Genome Announc.">
        <title>Draft Genome Sequences of Marine Flavobacterium Algibacter lectus Strains SS8 and NR4.</title>
        <authorList>
            <person name="Takatani N."/>
            <person name="Nakanishi M."/>
            <person name="Meirelles P."/>
            <person name="Mino S."/>
            <person name="Suda W."/>
            <person name="Oshima K."/>
            <person name="Hattori M."/>
            <person name="Ohkuma M."/>
            <person name="Hosokawa M."/>
            <person name="Miyashita K."/>
            <person name="Thompson F.L."/>
            <person name="Niwa A."/>
            <person name="Sawabe T."/>
            <person name="Sawabe T."/>
        </authorList>
    </citation>
    <scope>NUCLEOTIDE SEQUENCE [LARGE SCALE GENOMIC DNA]</scope>
    <source>
        <strain evidence="2 3">JCM 19300</strain>
    </source>
</reference>
<protein>
    <recommendedName>
        <fullName evidence="1">DUF6089 domain-containing protein</fullName>
    </recommendedName>
</protein>
<dbReference type="Proteomes" id="UP000029644">
    <property type="component" value="Unassembled WGS sequence"/>
</dbReference>
<dbReference type="InterPro" id="IPR045743">
    <property type="entry name" value="DUF6089"/>
</dbReference>
<dbReference type="EMBL" id="BBNQ01000011">
    <property type="protein sequence ID" value="GAL63454.1"/>
    <property type="molecule type" value="Genomic_DNA"/>
</dbReference>
<feature type="domain" description="DUF6089" evidence="1">
    <location>
        <begin position="25"/>
        <end position="243"/>
    </location>
</feature>